<name>A0A084QLP6_STAC4</name>
<dbReference type="InParanoid" id="A0A084QLP6"/>
<gene>
    <name evidence="1" type="ORF">S40285_10042</name>
</gene>
<evidence type="ECO:0008006" key="3">
    <source>
        <dbReference type="Google" id="ProtNLM"/>
    </source>
</evidence>
<evidence type="ECO:0000313" key="1">
    <source>
        <dbReference type="EMBL" id="KFA64881.1"/>
    </source>
</evidence>
<sequence length="490" mass="54025">CDENWPTCTPCAKSRCPCSGPPIPIDAADSDASSTISLPSSPSSSSRLLSHYELPEGSSLIRVRLNVHHPRSYPTTIADRVASRLVAYLEKGSLFDASLAVDYLKLLPTRLDSSNALRDAVALFCGCWGGFRRAPATQLLVDPRARVKALRSLQRALADENSMFASETLAAAALMERVAVLFDNRGDEELVAHVRGISSLMVHRGPPNIEDELDLALAFANLGTLIKFWLTSGGKNFYLSSPWLDRLATVAFSENTMIPSSHIETYKLMLRFGAWPDMLHEVQDVLASPDEQPDRVQGLLGDLELCRIVLETVRQHKVDETLIAGQMTEVPDPESLTGFKYMFESPDVLNRVLVYLMASIAVNRLQHHLSSRQPDVYLAGLDLENRALSESLWKCIPYIRSLGPIAATLYQTYMALSLEAGDAVERTSIVKSLRGLDSFLGKLPRDLNALEMYLLDVVRLWTGRGVVPLVAEVEEEVTEGDLANVDAESD</sequence>
<dbReference type="AlphaFoldDB" id="A0A084QLP6"/>
<protein>
    <recommendedName>
        <fullName evidence="3">Zn(2)-C6 fungal-type domain-containing protein</fullName>
    </recommendedName>
</protein>
<dbReference type="HOGENOM" id="CLU_536570_0_0_1"/>
<evidence type="ECO:0000313" key="2">
    <source>
        <dbReference type="Proteomes" id="UP000028524"/>
    </source>
</evidence>
<feature type="non-terminal residue" evidence="1">
    <location>
        <position position="1"/>
    </location>
</feature>
<dbReference type="PANTHER" id="PTHR38111:SF2">
    <property type="entry name" value="FINGER DOMAIN PROTEIN, PUTATIVE (AFU_ORTHOLOGUE AFUA_1G01560)-RELATED"/>
    <property type="match status" value="1"/>
</dbReference>
<dbReference type="InterPro" id="IPR053178">
    <property type="entry name" value="Osmoadaptation_assoc"/>
</dbReference>
<proteinExistence type="predicted"/>
<dbReference type="Proteomes" id="UP000028524">
    <property type="component" value="Unassembled WGS sequence"/>
</dbReference>
<organism evidence="1 2">
    <name type="scientific">Stachybotrys chlorohalonatus (strain IBT 40285)</name>
    <dbReference type="NCBI Taxonomy" id="1283841"/>
    <lineage>
        <taxon>Eukaryota</taxon>
        <taxon>Fungi</taxon>
        <taxon>Dikarya</taxon>
        <taxon>Ascomycota</taxon>
        <taxon>Pezizomycotina</taxon>
        <taxon>Sordariomycetes</taxon>
        <taxon>Hypocreomycetidae</taxon>
        <taxon>Hypocreales</taxon>
        <taxon>Stachybotryaceae</taxon>
        <taxon>Stachybotrys</taxon>
    </lineage>
</organism>
<keyword evidence="2" id="KW-1185">Reference proteome</keyword>
<dbReference type="OrthoDB" id="5126878at2759"/>
<accession>A0A084QLP6</accession>
<dbReference type="EMBL" id="KL660643">
    <property type="protein sequence ID" value="KFA64881.1"/>
    <property type="molecule type" value="Genomic_DNA"/>
</dbReference>
<dbReference type="PANTHER" id="PTHR38111">
    <property type="entry name" value="ZN(2)-C6 FUNGAL-TYPE DOMAIN-CONTAINING PROTEIN-RELATED"/>
    <property type="match status" value="1"/>
</dbReference>
<reference evidence="1 2" key="1">
    <citation type="journal article" date="2014" name="BMC Genomics">
        <title>Comparative genome sequencing reveals chemotype-specific gene clusters in the toxigenic black mold Stachybotrys.</title>
        <authorList>
            <person name="Semeiks J."/>
            <person name="Borek D."/>
            <person name="Otwinowski Z."/>
            <person name="Grishin N.V."/>
        </authorList>
    </citation>
    <scope>NUCLEOTIDE SEQUENCE [LARGE SCALE GENOMIC DNA]</scope>
    <source>
        <strain evidence="1 2">IBT 40285</strain>
    </source>
</reference>
<dbReference type="STRING" id="1283841.A0A084QLP6"/>